<feature type="domain" description="Nitroreductase" evidence="2">
    <location>
        <begin position="303"/>
        <end position="476"/>
    </location>
</feature>
<gene>
    <name evidence="4" type="ORF">DLJ59_16895</name>
</gene>
<proteinExistence type="predicted"/>
<dbReference type="Proteomes" id="UP000282312">
    <property type="component" value="Unassembled WGS sequence"/>
</dbReference>
<accession>A0A3N9WLX9</accession>
<dbReference type="AlphaFoldDB" id="A0A3N9WLX9"/>
<dbReference type="GO" id="GO:0016491">
    <property type="term" value="F:oxidoreductase activity"/>
    <property type="evidence" value="ECO:0007669"/>
    <property type="project" value="InterPro"/>
</dbReference>
<organism evidence="4 5">
    <name type="scientific">Micromonospora inaquosa</name>
    <dbReference type="NCBI Taxonomy" id="2203716"/>
    <lineage>
        <taxon>Bacteria</taxon>
        <taxon>Bacillati</taxon>
        <taxon>Actinomycetota</taxon>
        <taxon>Actinomycetes</taxon>
        <taxon>Micromonosporales</taxon>
        <taxon>Micromonosporaceae</taxon>
        <taxon>Micromonospora</taxon>
    </lineage>
</organism>
<evidence type="ECO:0000256" key="1">
    <source>
        <dbReference type="SAM" id="MobiDB-lite"/>
    </source>
</evidence>
<dbReference type="NCBIfam" id="TIGR03605">
    <property type="entry name" value="antibiot_sagB"/>
    <property type="match status" value="1"/>
</dbReference>
<evidence type="ECO:0000313" key="4">
    <source>
        <dbReference type="EMBL" id="RQX01871.1"/>
    </source>
</evidence>
<dbReference type="Pfam" id="PF22767">
    <property type="entry name" value="ThcOx"/>
    <property type="match status" value="1"/>
</dbReference>
<dbReference type="EMBL" id="QGSZ01000217">
    <property type="protein sequence ID" value="RQX01871.1"/>
    <property type="molecule type" value="Genomic_DNA"/>
</dbReference>
<evidence type="ECO:0000259" key="3">
    <source>
        <dbReference type="Pfam" id="PF22767"/>
    </source>
</evidence>
<protein>
    <submittedName>
        <fullName evidence="4">Uncharacterized protein</fullName>
    </submittedName>
</protein>
<dbReference type="CDD" id="cd02142">
    <property type="entry name" value="McbC_SagB-like_oxidoreductase"/>
    <property type="match status" value="1"/>
</dbReference>
<dbReference type="InterPro" id="IPR029479">
    <property type="entry name" value="Nitroreductase"/>
</dbReference>
<reference evidence="4 5" key="1">
    <citation type="submission" date="2018-05" db="EMBL/GenBank/DDBJ databases">
        <title>Micromonospora from Atacama Desert.</title>
        <authorList>
            <person name="Carro L."/>
            <person name="Goodfellow M."/>
            <person name="Klenk H.-P."/>
        </authorList>
    </citation>
    <scope>NUCLEOTIDE SEQUENCE [LARGE SCALE GENOMIC DNA]</scope>
    <source>
        <strain evidence="4 5">LB39</strain>
    </source>
</reference>
<evidence type="ECO:0000313" key="5">
    <source>
        <dbReference type="Proteomes" id="UP000282312"/>
    </source>
</evidence>
<dbReference type="SUPFAM" id="SSF55469">
    <property type="entry name" value="FMN-dependent nitroreductase-like"/>
    <property type="match status" value="1"/>
</dbReference>
<keyword evidence="5" id="KW-1185">Reference proteome</keyword>
<dbReference type="InterPro" id="IPR000415">
    <property type="entry name" value="Nitroreductase-like"/>
</dbReference>
<comment type="caution">
    <text evidence="4">The sequence shown here is derived from an EMBL/GenBank/DDBJ whole genome shotgun (WGS) entry which is preliminary data.</text>
</comment>
<sequence>MGDDHRGGPGRSATVVSGSVGGPPIQESYRLRRDAELRLGEDGALTLRQTRFQLTLEQPGMGRRALLLRLAADWVNDVEVGRLISGLEGENRVLPAQLLLRRLLAHSWLERRVQVDDRPLLDLVPTGLGRGSLPETRLHTPGVRYRLSRFATLQHERGMLVAASPLSTLVVGCADAALGAVLAAAVPGVGPEAVARTLGVPPEVAGRVLDELATARVLVTDAEFEAECDEAPLAYWSPEELRLHHRSRAGRHALPVGGTYRMRERFAPQPLRRPYQGSRAVELPLPDLATIAKADPSFSQVVADRRSVRDHDDAAPLPLERLAEFLYRSQHTTAVGEAGGQEIGHRPYPGGGGVYELEIYPLVARCAGLDPGLYHYDPVGHRLEPVAAWGAAADRLLAYARASGALPRPPQTVLVVTARVQRLMWKYEGMSYAMILKDAGVLTQQMYLVATAMGLAPCALGAGDSQAFAELSGLDPLVEPSVADFLLGSRRATGPAAAEGRP</sequence>
<evidence type="ECO:0000259" key="2">
    <source>
        <dbReference type="Pfam" id="PF00881"/>
    </source>
</evidence>
<dbReference type="InterPro" id="IPR054488">
    <property type="entry name" value="ThcOx_dom2"/>
</dbReference>
<dbReference type="InterPro" id="IPR052544">
    <property type="entry name" value="Bacteriocin_Proc_Enz"/>
</dbReference>
<dbReference type="Pfam" id="PF00881">
    <property type="entry name" value="Nitroreductase"/>
    <property type="match status" value="1"/>
</dbReference>
<name>A0A3N9WLX9_9ACTN</name>
<dbReference type="PANTHER" id="PTHR43745">
    <property type="entry name" value="NITROREDUCTASE MJ1384-RELATED"/>
    <property type="match status" value="1"/>
</dbReference>
<dbReference type="PANTHER" id="PTHR43745:SF2">
    <property type="entry name" value="NITROREDUCTASE MJ1384-RELATED"/>
    <property type="match status" value="1"/>
</dbReference>
<dbReference type="Gene3D" id="3.40.109.10">
    <property type="entry name" value="NADH Oxidase"/>
    <property type="match status" value="1"/>
</dbReference>
<feature type="region of interest" description="Disordered" evidence="1">
    <location>
        <begin position="1"/>
        <end position="26"/>
    </location>
</feature>
<dbReference type="InterPro" id="IPR020051">
    <property type="entry name" value="SagB-type_dehydrogenase"/>
</dbReference>
<feature type="domain" description="Cyanobactin oxidase ThcOx second" evidence="3">
    <location>
        <begin position="145"/>
        <end position="252"/>
    </location>
</feature>